<organism evidence="1 2">
    <name type="scientific">Tuber aestivum</name>
    <name type="common">summer truffle</name>
    <dbReference type="NCBI Taxonomy" id="59557"/>
    <lineage>
        <taxon>Eukaryota</taxon>
        <taxon>Fungi</taxon>
        <taxon>Dikarya</taxon>
        <taxon>Ascomycota</taxon>
        <taxon>Pezizomycotina</taxon>
        <taxon>Pezizomycetes</taxon>
        <taxon>Pezizales</taxon>
        <taxon>Tuberaceae</taxon>
        <taxon>Tuber</taxon>
    </lineage>
</organism>
<dbReference type="AlphaFoldDB" id="A0A292PJF5"/>
<proteinExistence type="predicted"/>
<name>A0A292PJF5_9PEZI</name>
<dbReference type="EMBL" id="LN891285">
    <property type="protein sequence ID" value="CUS06911.1"/>
    <property type="molecule type" value="Genomic_DNA"/>
</dbReference>
<accession>A0A292PJF5</accession>
<reference evidence="1" key="1">
    <citation type="submission" date="2015-10" db="EMBL/GenBank/DDBJ databases">
        <authorList>
            <person name="Regsiter A."/>
            <person name="william w."/>
        </authorList>
    </citation>
    <scope>NUCLEOTIDE SEQUENCE</scope>
    <source>
        <strain evidence="1">Montdore</strain>
    </source>
</reference>
<evidence type="ECO:0000313" key="2">
    <source>
        <dbReference type="Proteomes" id="UP001412239"/>
    </source>
</evidence>
<protein>
    <submittedName>
        <fullName evidence="1">Uncharacterized protein</fullName>
    </submittedName>
</protein>
<dbReference type="Proteomes" id="UP001412239">
    <property type="component" value="Unassembled WGS sequence"/>
</dbReference>
<sequence length="225" mass="25171">MAPTALNPSWQGRSQLEPILVESTQSKTCSGPGRHPQNCCSQRASDGDSECRNLVSHETLAGMNTGPVPYSSTHVAGISHRSLSLFCHEAIGKTNTLPPNWQQPENILSLSRDEVYILFQLLEPEQHNGDETVQAPGRLPRSVAGSEQAEELRHRILQDAEHQDMPWIDVTRETGLDIAQSTLENVVHKVLDIYYYQARTKPRLNCSTEESRVEFATWALQKINC</sequence>
<evidence type="ECO:0000313" key="1">
    <source>
        <dbReference type="EMBL" id="CUS06911.1"/>
    </source>
</evidence>
<gene>
    <name evidence="1" type="ORF">GSTUAT00009010001</name>
</gene>
<keyword evidence="2" id="KW-1185">Reference proteome</keyword>